<dbReference type="SUPFAM" id="SSF51230">
    <property type="entry name" value="Single hybrid motif"/>
    <property type="match status" value="1"/>
</dbReference>
<protein>
    <recommendedName>
        <fullName evidence="2">Protein Abitram</fullName>
    </recommendedName>
    <alternativeName>
        <fullName evidence="3">Actin-binding transcription modulator</fullName>
    </alternativeName>
</protein>
<dbReference type="InterPro" id="IPR039169">
    <property type="entry name" value="Abitram"/>
</dbReference>
<dbReference type="OrthoDB" id="48130at2759"/>
<keyword evidence="5" id="KW-1185">Reference proteome</keyword>
<dbReference type="Proteomes" id="UP000664859">
    <property type="component" value="Unassembled WGS sequence"/>
</dbReference>
<dbReference type="InterPro" id="IPR011053">
    <property type="entry name" value="Single_hybrid_motif"/>
</dbReference>
<dbReference type="EMBL" id="JAFCMP010000536">
    <property type="protein sequence ID" value="KAG5176447.1"/>
    <property type="molecule type" value="Genomic_DNA"/>
</dbReference>
<sequence>MVLNCHPNGLVILCIARSHFLAQAEPAAVVKAVFPRHPVPASAGSNRKKSANGSSGPGVLPADAAVCHVELSDGTSLPIPACLAGELIEVNEQLLTEPQLLVSEPLGRGYVGILRPTQRQGDSIKAKLKELGIDGGREAHDTADQ</sequence>
<dbReference type="PANTHER" id="PTHR13651:SF0">
    <property type="entry name" value="PROTEIN ABITRAM"/>
    <property type="match status" value="1"/>
</dbReference>
<dbReference type="InterPro" id="IPR033753">
    <property type="entry name" value="GCV_H/Fam206"/>
</dbReference>
<evidence type="ECO:0000313" key="5">
    <source>
        <dbReference type="Proteomes" id="UP000664859"/>
    </source>
</evidence>
<evidence type="ECO:0000256" key="2">
    <source>
        <dbReference type="ARBA" id="ARBA00019325"/>
    </source>
</evidence>
<gene>
    <name evidence="4" type="ORF">JKP88DRAFT_196577</name>
</gene>
<dbReference type="Pfam" id="PF01597">
    <property type="entry name" value="GCV_H"/>
    <property type="match status" value="1"/>
</dbReference>
<reference evidence="4" key="1">
    <citation type="submission" date="2021-02" db="EMBL/GenBank/DDBJ databases">
        <title>First Annotated Genome of the Yellow-green Alga Tribonema minus.</title>
        <authorList>
            <person name="Mahan K.M."/>
        </authorList>
    </citation>
    <scope>NUCLEOTIDE SEQUENCE</scope>
    <source>
        <strain evidence="4">UTEX B ZZ1240</strain>
    </source>
</reference>
<evidence type="ECO:0000256" key="3">
    <source>
        <dbReference type="ARBA" id="ARBA00030463"/>
    </source>
</evidence>
<comment type="caution">
    <text evidence="4">The sequence shown here is derived from an EMBL/GenBank/DDBJ whole genome shotgun (WGS) entry which is preliminary data.</text>
</comment>
<accession>A0A835YJD3</accession>
<dbReference type="Gene3D" id="2.40.50.100">
    <property type="match status" value="1"/>
</dbReference>
<name>A0A835YJD3_9STRA</name>
<comment type="similarity">
    <text evidence="1">Belongs to the ABITRAM family.</text>
</comment>
<evidence type="ECO:0000313" key="4">
    <source>
        <dbReference type="EMBL" id="KAG5176447.1"/>
    </source>
</evidence>
<dbReference type="GO" id="GO:0005634">
    <property type="term" value="C:nucleus"/>
    <property type="evidence" value="ECO:0007669"/>
    <property type="project" value="TreeGrafter"/>
</dbReference>
<dbReference type="PANTHER" id="PTHR13651">
    <property type="entry name" value="PROTEIN ABITRAM"/>
    <property type="match status" value="1"/>
</dbReference>
<dbReference type="AlphaFoldDB" id="A0A835YJD3"/>
<proteinExistence type="inferred from homology"/>
<organism evidence="4 5">
    <name type="scientific">Tribonema minus</name>
    <dbReference type="NCBI Taxonomy" id="303371"/>
    <lineage>
        <taxon>Eukaryota</taxon>
        <taxon>Sar</taxon>
        <taxon>Stramenopiles</taxon>
        <taxon>Ochrophyta</taxon>
        <taxon>PX clade</taxon>
        <taxon>Xanthophyceae</taxon>
        <taxon>Tribonematales</taxon>
        <taxon>Tribonemataceae</taxon>
        <taxon>Tribonema</taxon>
    </lineage>
</organism>
<evidence type="ECO:0000256" key="1">
    <source>
        <dbReference type="ARBA" id="ARBA00010764"/>
    </source>
</evidence>